<evidence type="ECO:0000259" key="18">
    <source>
        <dbReference type="Pfam" id="PF12804"/>
    </source>
</evidence>
<dbReference type="PANTHER" id="PTHR43584:SF3">
    <property type="entry name" value="BIFUNCTIONAL PROTEIN GLMU"/>
    <property type="match status" value="1"/>
</dbReference>
<evidence type="ECO:0000256" key="4">
    <source>
        <dbReference type="ARBA" id="ARBA00007947"/>
    </source>
</evidence>
<evidence type="ECO:0000256" key="7">
    <source>
        <dbReference type="ARBA" id="ARBA00022695"/>
    </source>
</evidence>
<dbReference type="InterPro" id="IPR001451">
    <property type="entry name" value="Hexapep"/>
</dbReference>
<dbReference type="InterPro" id="IPR050065">
    <property type="entry name" value="GlmU-like"/>
</dbReference>
<dbReference type="InterPro" id="IPR011004">
    <property type="entry name" value="Trimer_LpxA-like_sf"/>
</dbReference>
<keyword evidence="10" id="KW-0460">Magnesium</keyword>
<evidence type="ECO:0000256" key="16">
    <source>
        <dbReference type="ARBA" id="ARBA00048247"/>
    </source>
</evidence>
<feature type="domain" description="Mannose-1-phosphate guanyltransferase C-terminal" evidence="19">
    <location>
        <begin position="265"/>
        <end position="357"/>
    </location>
</feature>
<dbReference type="InterPro" id="IPR038009">
    <property type="entry name" value="GlmU_C_LbH"/>
</dbReference>
<dbReference type="GO" id="GO:0019134">
    <property type="term" value="F:glucosamine-1-phosphate N-acetyltransferase activity"/>
    <property type="evidence" value="ECO:0007669"/>
    <property type="project" value="UniProtKB-EC"/>
</dbReference>
<sequence>MEVIILAAGEGTRMYSDKPKALHRIGGQAMLEHVVLAARELSPNNIHVVIGSGAAQIRGHFKGGDSADINWVLQPERLGTGHAVQQALPDIDARDERNCVMVLYGDVPLIKSLTLSRLLDQIDSESLALLTVQVENPGGLGRIIRDETGRVTAIVEERDANEEQKQIKEVNSGIMCIPAKKLEKWLEKVSNNNEQSEYYLTDIIGLAARESYQIKAIIHPDEIEVQGVNDKAQLALLEKHYQMNKQQELIEAGVTLRDPSRVDIRGTVSCGKDCVIDVNVIFEETVTLGDNVVIGANTIIKDATLGDGVQILPGTCIDGAIIGENSIIGPYARIRPGTILDENVKIGNFVEIKGSKIGAGSKANHLAYIGDAEIGQECNIGAGTIFCNYDGAKKHKSILGNNVFIGSNCVLVAPITLEDEAFVAAGSAINNDVPAKNLAVGRGKQRNIDRWKRPTKPEKE</sequence>
<dbReference type="GO" id="GO:0000287">
    <property type="term" value="F:magnesium ion binding"/>
    <property type="evidence" value="ECO:0007669"/>
    <property type="project" value="InterPro"/>
</dbReference>
<dbReference type="GO" id="GO:0005737">
    <property type="term" value="C:cytoplasm"/>
    <property type="evidence" value="ECO:0007669"/>
    <property type="project" value="UniProtKB-SubCell"/>
</dbReference>
<comment type="similarity">
    <text evidence="4">In the N-terminal section; belongs to the N-acetylglucosamine-1-phosphate uridyltransferase family.</text>
</comment>
<dbReference type="HAMAP" id="MF_01631">
    <property type="entry name" value="GlmU"/>
    <property type="match status" value="1"/>
</dbReference>
<dbReference type="SUPFAM" id="SSF53448">
    <property type="entry name" value="Nucleotide-diphospho-sugar transferases"/>
    <property type="match status" value="1"/>
</dbReference>
<dbReference type="Pfam" id="PF12804">
    <property type="entry name" value="NTP_transf_3"/>
    <property type="match status" value="1"/>
</dbReference>
<keyword evidence="8" id="KW-0479">Metal-binding</keyword>
<evidence type="ECO:0000256" key="14">
    <source>
        <dbReference type="ARBA" id="ARBA00023315"/>
    </source>
</evidence>
<dbReference type="Pfam" id="PF14602">
    <property type="entry name" value="Hexapep_2"/>
    <property type="match status" value="1"/>
</dbReference>
<comment type="cofactor">
    <cofactor evidence="1">
        <name>Mg(2+)</name>
        <dbReference type="ChEBI" id="CHEBI:18420"/>
    </cofactor>
</comment>
<keyword evidence="12" id="KW-0573">Peptidoglycan synthesis</keyword>
<dbReference type="InterPro" id="IPR029044">
    <property type="entry name" value="Nucleotide-diphossugar_trans"/>
</dbReference>
<dbReference type="GO" id="GO:0003977">
    <property type="term" value="F:UDP-N-acetylglucosamine diphosphorylase activity"/>
    <property type="evidence" value="ECO:0007669"/>
    <property type="project" value="UniProtKB-EC"/>
</dbReference>
<dbReference type="SUPFAM" id="SSF51161">
    <property type="entry name" value="Trimeric LpxA-like enzymes"/>
    <property type="match status" value="1"/>
</dbReference>
<organism evidence="20">
    <name type="scientific">marine metagenome</name>
    <dbReference type="NCBI Taxonomy" id="408172"/>
    <lineage>
        <taxon>unclassified sequences</taxon>
        <taxon>metagenomes</taxon>
        <taxon>ecological metagenomes</taxon>
    </lineage>
</organism>
<evidence type="ECO:0000256" key="13">
    <source>
        <dbReference type="ARBA" id="ARBA00023268"/>
    </source>
</evidence>
<evidence type="ECO:0000256" key="1">
    <source>
        <dbReference type="ARBA" id="ARBA00001946"/>
    </source>
</evidence>
<keyword evidence="6" id="KW-0808">Transferase</keyword>
<evidence type="ECO:0000256" key="11">
    <source>
        <dbReference type="ARBA" id="ARBA00022960"/>
    </source>
</evidence>
<dbReference type="InterPro" id="IPR056729">
    <property type="entry name" value="GMPPB_C"/>
</dbReference>
<dbReference type="GO" id="GO:0071555">
    <property type="term" value="P:cell wall organization"/>
    <property type="evidence" value="ECO:0007669"/>
    <property type="project" value="UniProtKB-KW"/>
</dbReference>
<reference evidence="20" key="1">
    <citation type="submission" date="2018-05" db="EMBL/GenBank/DDBJ databases">
        <authorList>
            <person name="Lanie J.A."/>
            <person name="Ng W.-L."/>
            <person name="Kazmierczak K.M."/>
            <person name="Andrzejewski T.M."/>
            <person name="Davidsen T.M."/>
            <person name="Wayne K.J."/>
            <person name="Tettelin H."/>
            <person name="Glass J.I."/>
            <person name="Rusch D."/>
            <person name="Podicherti R."/>
            <person name="Tsui H.-C.T."/>
            <person name="Winkler M.E."/>
        </authorList>
    </citation>
    <scope>NUCLEOTIDE SEQUENCE</scope>
</reference>
<keyword evidence="15" id="KW-0961">Cell wall biogenesis/degradation</keyword>
<feature type="domain" description="MobA-like NTP transferase" evidence="18">
    <location>
        <begin position="3"/>
        <end position="128"/>
    </location>
</feature>
<dbReference type="Gene3D" id="2.160.10.10">
    <property type="entry name" value="Hexapeptide repeat proteins"/>
    <property type="match status" value="1"/>
</dbReference>
<evidence type="ECO:0000313" key="20">
    <source>
        <dbReference type="EMBL" id="SUZ78131.1"/>
    </source>
</evidence>
<keyword evidence="14" id="KW-0012">Acyltransferase</keyword>
<keyword evidence="9" id="KW-0677">Repeat</keyword>
<dbReference type="CDD" id="cd03353">
    <property type="entry name" value="LbH_GlmU_C"/>
    <property type="match status" value="1"/>
</dbReference>
<keyword evidence="13" id="KW-0511">Multifunctional enzyme</keyword>
<evidence type="ECO:0000256" key="15">
    <source>
        <dbReference type="ARBA" id="ARBA00023316"/>
    </source>
</evidence>
<dbReference type="GO" id="GO:0009252">
    <property type="term" value="P:peptidoglycan biosynthetic process"/>
    <property type="evidence" value="ECO:0007669"/>
    <property type="project" value="UniProtKB-KW"/>
</dbReference>
<dbReference type="AlphaFoldDB" id="A0A381QFN1"/>
<comment type="subcellular location">
    <subcellularLocation>
        <location evidence="2">Cytoplasm</location>
    </subcellularLocation>
</comment>
<dbReference type="Gene3D" id="3.90.550.10">
    <property type="entry name" value="Spore Coat Polysaccharide Biosynthesis Protein SpsA, Chain A"/>
    <property type="match status" value="1"/>
</dbReference>
<evidence type="ECO:0000256" key="2">
    <source>
        <dbReference type="ARBA" id="ARBA00004496"/>
    </source>
</evidence>
<gene>
    <name evidence="20" type="ORF">METZ01_LOCUS30985</name>
</gene>
<dbReference type="InterPro" id="IPR005882">
    <property type="entry name" value="Bifunctional_GlmU"/>
</dbReference>
<comment type="similarity">
    <text evidence="3">In the C-terminal section; belongs to the transferase hexapeptide repeat family.</text>
</comment>
<evidence type="ECO:0000256" key="10">
    <source>
        <dbReference type="ARBA" id="ARBA00022842"/>
    </source>
</evidence>
<evidence type="ECO:0000256" key="5">
    <source>
        <dbReference type="ARBA" id="ARBA00022490"/>
    </source>
</evidence>
<dbReference type="PANTHER" id="PTHR43584">
    <property type="entry name" value="NUCLEOTIDYL TRANSFERASE"/>
    <property type="match status" value="1"/>
</dbReference>
<dbReference type="EMBL" id="UINC01001341">
    <property type="protein sequence ID" value="SUZ78131.1"/>
    <property type="molecule type" value="Genomic_DNA"/>
</dbReference>
<dbReference type="GO" id="GO:0008360">
    <property type="term" value="P:regulation of cell shape"/>
    <property type="evidence" value="ECO:0007669"/>
    <property type="project" value="UniProtKB-KW"/>
</dbReference>
<accession>A0A381QFN1</accession>
<keyword evidence="7" id="KW-0548">Nucleotidyltransferase</keyword>
<dbReference type="NCBIfam" id="TIGR01173">
    <property type="entry name" value="glmU"/>
    <property type="match status" value="1"/>
</dbReference>
<dbReference type="InterPro" id="IPR025877">
    <property type="entry name" value="MobA-like_NTP_Trfase"/>
</dbReference>
<proteinExistence type="inferred from homology"/>
<evidence type="ECO:0000256" key="8">
    <source>
        <dbReference type="ARBA" id="ARBA00022723"/>
    </source>
</evidence>
<dbReference type="Pfam" id="PF25087">
    <property type="entry name" value="GMPPB_C"/>
    <property type="match status" value="1"/>
</dbReference>
<evidence type="ECO:0000259" key="19">
    <source>
        <dbReference type="Pfam" id="PF25087"/>
    </source>
</evidence>
<protein>
    <submittedName>
        <fullName evidence="20">Uncharacterized protein</fullName>
    </submittedName>
</protein>
<evidence type="ECO:0000256" key="3">
    <source>
        <dbReference type="ARBA" id="ARBA00007707"/>
    </source>
</evidence>
<dbReference type="CDD" id="cd02540">
    <property type="entry name" value="GT2_GlmU_N_bac"/>
    <property type="match status" value="1"/>
</dbReference>
<comment type="catalytic activity">
    <reaction evidence="16">
        <text>alpha-D-glucosamine 1-phosphate + acetyl-CoA = N-acetyl-alpha-D-glucosamine 1-phosphate + CoA + H(+)</text>
        <dbReference type="Rhea" id="RHEA:13725"/>
        <dbReference type="ChEBI" id="CHEBI:15378"/>
        <dbReference type="ChEBI" id="CHEBI:57287"/>
        <dbReference type="ChEBI" id="CHEBI:57288"/>
        <dbReference type="ChEBI" id="CHEBI:57776"/>
        <dbReference type="ChEBI" id="CHEBI:58516"/>
        <dbReference type="EC" id="2.3.1.157"/>
    </reaction>
</comment>
<evidence type="ECO:0000256" key="9">
    <source>
        <dbReference type="ARBA" id="ARBA00022737"/>
    </source>
</evidence>
<evidence type="ECO:0000256" key="17">
    <source>
        <dbReference type="ARBA" id="ARBA00048493"/>
    </source>
</evidence>
<comment type="catalytic activity">
    <reaction evidence="17">
        <text>N-acetyl-alpha-D-glucosamine 1-phosphate + UTP + H(+) = UDP-N-acetyl-alpha-D-glucosamine + diphosphate</text>
        <dbReference type="Rhea" id="RHEA:13509"/>
        <dbReference type="ChEBI" id="CHEBI:15378"/>
        <dbReference type="ChEBI" id="CHEBI:33019"/>
        <dbReference type="ChEBI" id="CHEBI:46398"/>
        <dbReference type="ChEBI" id="CHEBI:57705"/>
        <dbReference type="ChEBI" id="CHEBI:57776"/>
        <dbReference type="EC" id="2.7.7.23"/>
    </reaction>
</comment>
<keyword evidence="11" id="KW-0133">Cell shape</keyword>
<name>A0A381QFN1_9ZZZZ</name>
<dbReference type="GO" id="GO:0006048">
    <property type="term" value="P:UDP-N-acetylglucosamine biosynthetic process"/>
    <property type="evidence" value="ECO:0007669"/>
    <property type="project" value="InterPro"/>
</dbReference>
<evidence type="ECO:0000256" key="6">
    <source>
        <dbReference type="ARBA" id="ARBA00022679"/>
    </source>
</evidence>
<dbReference type="GO" id="GO:0000902">
    <property type="term" value="P:cell morphogenesis"/>
    <property type="evidence" value="ECO:0007669"/>
    <property type="project" value="InterPro"/>
</dbReference>
<keyword evidence="5" id="KW-0963">Cytoplasm</keyword>
<evidence type="ECO:0000256" key="12">
    <source>
        <dbReference type="ARBA" id="ARBA00022984"/>
    </source>
</evidence>